<feature type="transmembrane region" description="Helical" evidence="1">
    <location>
        <begin position="61"/>
        <end position="89"/>
    </location>
</feature>
<accession>A0A9P1H158</accession>
<feature type="signal peptide" evidence="2">
    <location>
        <begin position="1"/>
        <end position="19"/>
    </location>
</feature>
<organism evidence="3 4">
    <name type="scientific">Parascedosporium putredinis</name>
    <dbReference type="NCBI Taxonomy" id="1442378"/>
    <lineage>
        <taxon>Eukaryota</taxon>
        <taxon>Fungi</taxon>
        <taxon>Dikarya</taxon>
        <taxon>Ascomycota</taxon>
        <taxon>Pezizomycotina</taxon>
        <taxon>Sordariomycetes</taxon>
        <taxon>Hypocreomycetidae</taxon>
        <taxon>Microascales</taxon>
        <taxon>Microascaceae</taxon>
        <taxon>Parascedosporium</taxon>
    </lineage>
</organism>
<proteinExistence type="predicted"/>
<keyword evidence="4" id="KW-1185">Reference proteome</keyword>
<feature type="chain" id="PRO_5040151262" evidence="2">
    <location>
        <begin position="20"/>
        <end position="124"/>
    </location>
</feature>
<evidence type="ECO:0000313" key="4">
    <source>
        <dbReference type="Proteomes" id="UP000838763"/>
    </source>
</evidence>
<evidence type="ECO:0000256" key="2">
    <source>
        <dbReference type="SAM" id="SignalP"/>
    </source>
</evidence>
<keyword evidence="2" id="KW-0732">Signal</keyword>
<dbReference type="Proteomes" id="UP000838763">
    <property type="component" value="Unassembled WGS sequence"/>
</dbReference>
<evidence type="ECO:0000313" key="3">
    <source>
        <dbReference type="EMBL" id="CAI4214002.1"/>
    </source>
</evidence>
<comment type="caution">
    <text evidence="3">The sequence shown here is derived from an EMBL/GenBank/DDBJ whole genome shotgun (WGS) entry which is preliminary data.</text>
</comment>
<sequence>MRLLLIIKLILHALAAVAALLSCIGFGVATTKFASWIIIFALLDIGLRWRSRKEDRPSDSGLTGCLIFLHIITIAAAIGGFALSLFIGFRYESGTERDDGTIRTTDQFNTVWIFIGRYSILTAG</sequence>
<protein>
    <submittedName>
        <fullName evidence="3">Uncharacterized protein</fullName>
    </submittedName>
</protein>
<keyword evidence="1" id="KW-0812">Transmembrane</keyword>
<reference evidence="3" key="1">
    <citation type="submission" date="2022-11" db="EMBL/GenBank/DDBJ databases">
        <authorList>
            <person name="Scott C."/>
            <person name="Bruce N."/>
        </authorList>
    </citation>
    <scope>NUCLEOTIDE SEQUENCE</scope>
</reference>
<evidence type="ECO:0000256" key="1">
    <source>
        <dbReference type="SAM" id="Phobius"/>
    </source>
</evidence>
<keyword evidence="1" id="KW-1133">Transmembrane helix</keyword>
<name>A0A9P1H158_9PEZI</name>
<dbReference type="PROSITE" id="PS51257">
    <property type="entry name" value="PROKAR_LIPOPROTEIN"/>
    <property type="match status" value="1"/>
</dbReference>
<dbReference type="AlphaFoldDB" id="A0A9P1H158"/>
<keyword evidence="1" id="KW-0472">Membrane</keyword>
<gene>
    <name evidence="3" type="ORF">PPNO1_LOCUS3737</name>
</gene>
<dbReference type="EMBL" id="CALLCH030000010">
    <property type="protein sequence ID" value="CAI4214002.1"/>
    <property type="molecule type" value="Genomic_DNA"/>
</dbReference>